<keyword evidence="2" id="KW-1185">Reference proteome</keyword>
<proteinExistence type="predicted"/>
<accession>A0A7I8DDQ9</accession>
<evidence type="ECO:0000313" key="1">
    <source>
        <dbReference type="EMBL" id="BCJ88157.1"/>
    </source>
</evidence>
<organism evidence="1 2">
    <name type="scientific">Effusibacillus dendaii</name>
    <dbReference type="NCBI Taxonomy" id="2743772"/>
    <lineage>
        <taxon>Bacteria</taxon>
        <taxon>Bacillati</taxon>
        <taxon>Bacillota</taxon>
        <taxon>Bacilli</taxon>
        <taxon>Bacillales</taxon>
        <taxon>Alicyclobacillaceae</taxon>
        <taxon>Effusibacillus</taxon>
    </lineage>
</organism>
<name>A0A7I8DDQ9_9BACL</name>
<sequence length="106" mass="11765">MAAYYKKPVLVLSEEEQTMLRQISQSRTAQVCHAERARMILLDTEGLSVPKMAAQLHTNVPKVDRCIKKASQLGVKAALDDLQRSGRPAARFGHIGYSPVIFGNTR</sequence>
<dbReference type="KEGG" id="eff:skT53_31420"/>
<protein>
    <submittedName>
        <fullName evidence="1">Uncharacterized protein</fullName>
    </submittedName>
</protein>
<evidence type="ECO:0000313" key="2">
    <source>
        <dbReference type="Proteomes" id="UP000593802"/>
    </source>
</evidence>
<dbReference type="AlphaFoldDB" id="A0A7I8DDQ9"/>
<dbReference type="Proteomes" id="UP000593802">
    <property type="component" value="Chromosome"/>
</dbReference>
<dbReference type="RefSeq" id="WP_226375256.1">
    <property type="nucleotide sequence ID" value="NZ_AP023366.1"/>
</dbReference>
<reference evidence="1 2" key="1">
    <citation type="submission" date="2020-08" db="EMBL/GenBank/DDBJ databases">
        <title>Complete Genome Sequence of Effusibacillus dendaii Strain skT53, Isolated from Farmland soil.</title>
        <authorList>
            <person name="Konishi T."/>
            <person name="Kawasaki H."/>
        </authorList>
    </citation>
    <scope>NUCLEOTIDE SEQUENCE [LARGE SCALE GENOMIC DNA]</scope>
    <source>
        <strain evidence="2">skT53</strain>
    </source>
</reference>
<gene>
    <name evidence="1" type="ORF">skT53_31420</name>
</gene>
<dbReference type="EMBL" id="AP023366">
    <property type="protein sequence ID" value="BCJ88157.1"/>
    <property type="molecule type" value="Genomic_DNA"/>
</dbReference>